<keyword evidence="2" id="KW-1185">Reference proteome</keyword>
<protein>
    <submittedName>
        <fullName evidence="3">BHLH domain-containing protein</fullName>
    </submittedName>
</protein>
<feature type="compositionally biased region" description="Low complexity" evidence="1">
    <location>
        <begin position="10"/>
        <end position="19"/>
    </location>
</feature>
<dbReference type="WBParaSite" id="GPLIN_000686400">
    <property type="protein sequence ID" value="GPLIN_000686400"/>
    <property type="gene ID" value="GPLIN_000686400"/>
</dbReference>
<dbReference type="AlphaFoldDB" id="A0A183C1X0"/>
<sequence length="203" mass="23239">MDGHVRFDPSSISLFSSTSAAPVDDQTRSSVPDEERPVSSTSQAAIIQKSMDIDGGGEQGVDDKREVKFSTYHRKKNMEVVYRRNLIDRLDKLKASHEAFFTVPQLKLVSNNQLSLFLRRLLKSADIKQHISTEMLERILLTEELEEKSTDLAKLRRNNDELCQFTDRMSANGKPELQREVTDFEDDEIFGPSDEFTLRTIKL</sequence>
<proteinExistence type="predicted"/>
<feature type="compositionally biased region" description="Basic and acidic residues" evidence="1">
    <location>
        <begin position="25"/>
        <end position="37"/>
    </location>
</feature>
<evidence type="ECO:0000313" key="3">
    <source>
        <dbReference type="WBParaSite" id="GPLIN_000686400"/>
    </source>
</evidence>
<evidence type="ECO:0000256" key="1">
    <source>
        <dbReference type="SAM" id="MobiDB-lite"/>
    </source>
</evidence>
<reference evidence="3" key="3">
    <citation type="submission" date="2016-06" db="UniProtKB">
        <authorList>
            <consortium name="WormBaseParasite"/>
        </authorList>
    </citation>
    <scope>IDENTIFICATION</scope>
</reference>
<accession>A0A183C1X0</accession>
<feature type="region of interest" description="Disordered" evidence="1">
    <location>
        <begin position="1"/>
        <end position="43"/>
    </location>
</feature>
<reference evidence="2" key="2">
    <citation type="submission" date="2014-05" db="EMBL/GenBank/DDBJ databases">
        <title>The genome and life-stage specific transcriptomes of Globodera pallida elucidate key aspects of plant parasitism by a cyst nematode.</title>
        <authorList>
            <person name="Cotton J.A."/>
            <person name="Lilley C.J."/>
            <person name="Jones L.M."/>
            <person name="Kikuchi T."/>
            <person name="Reid A.J."/>
            <person name="Thorpe P."/>
            <person name="Tsai I.J."/>
            <person name="Beasley H."/>
            <person name="Blok V."/>
            <person name="Cock P.J.A."/>
            <person name="Van den Akker S.E."/>
            <person name="Holroyd N."/>
            <person name="Hunt M."/>
            <person name="Mantelin S."/>
            <person name="Naghra H."/>
            <person name="Pain A."/>
            <person name="Palomares-Rius J.E."/>
            <person name="Zarowiecki M."/>
            <person name="Berriman M."/>
            <person name="Jones J.T."/>
            <person name="Urwin P.E."/>
        </authorList>
    </citation>
    <scope>NUCLEOTIDE SEQUENCE [LARGE SCALE GENOMIC DNA]</scope>
    <source>
        <strain evidence="2">Lindley</strain>
    </source>
</reference>
<dbReference type="Proteomes" id="UP000050741">
    <property type="component" value="Unassembled WGS sequence"/>
</dbReference>
<name>A0A183C1X0_GLOPA</name>
<reference evidence="2" key="1">
    <citation type="submission" date="2013-12" db="EMBL/GenBank/DDBJ databases">
        <authorList>
            <person name="Aslett M."/>
        </authorList>
    </citation>
    <scope>NUCLEOTIDE SEQUENCE [LARGE SCALE GENOMIC DNA]</scope>
    <source>
        <strain evidence="2">Lindley</strain>
    </source>
</reference>
<organism evidence="2 3">
    <name type="scientific">Globodera pallida</name>
    <name type="common">Potato cyst nematode worm</name>
    <name type="synonym">Heterodera pallida</name>
    <dbReference type="NCBI Taxonomy" id="36090"/>
    <lineage>
        <taxon>Eukaryota</taxon>
        <taxon>Metazoa</taxon>
        <taxon>Ecdysozoa</taxon>
        <taxon>Nematoda</taxon>
        <taxon>Chromadorea</taxon>
        <taxon>Rhabditida</taxon>
        <taxon>Tylenchina</taxon>
        <taxon>Tylenchomorpha</taxon>
        <taxon>Tylenchoidea</taxon>
        <taxon>Heteroderidae</taxon>
        <taxon>Heteroderinae</taxon>
        <taxon>Globodera</taxon>
    </lineage>
</organism>
<evidence type="ECO:0000313" key="2">
    <source>
        <dbReference type="Proteomes" id="UP000050741"/>
    </source>
</evidence>